<evidence type="ECO:0000313" key="4">
    <source>
        <dbReference type="Proteomes" id="UP000321947"/>
    </source>
</evidence>
<sequence>MANAASFSVTAALTTNFTNPPLNQILNQLTTVKLDRGNYLLWETLALPILKGYKLDGHLSDECPCPPKLIPLTTQPSGSTVENTGEPS</sequence>
<dbReference type="OrthoDB" id="913062at2759"/>
<organism evidence="1 3">
    <name type="scientific">Cucumis melo var. makuwa</name>
    <name type="common">Oriental melon</name>
    <dbReference type="NCBI Taxonomy" id="1194695"/>
    <lineage>
        <taxon>Eukaryota</taxon>
        <taxon>Viridiplantae</taxon>
        <taxon>Streptophyta</taxon>
        <taxon>Embryophyta</taxon>
        <taxon>Tracheophyta</taxon>
        <taxon>Spermatophyta</taxon>
        <taxon>Magnoliopsida</taxon>
        <taxon>eudicotyledons</taxon>
        <taxon>Gunneridae</taxon>
        <taxon>Pentapetalae</taxon>
        <taxon>rosids</taxon>
        <taxon>fabids</taxon>
        <taxon>Cucurbitales</taxon>
        <taxon>Cucurbitaceae</taxon>
        <taxon>Benincaseae</taxon>
        <taxon>Cucumis</taxon>
    </lineage>
</organism>
<dbReference type="Proteomes" id="UP000321393">
    <property type="component" value="Unassembled WGS sequence"/>
</dbReference>
<proteinExistence type="predicted"/>
<evidence type="ECO:0000313" key="1">
    <source>
        <dbReference type="EMBL" id="KAA0049614.1"/>
    </source>
</evidence>
<name>A0A5A7U2Z6_CUCMM</name>
<dbReference type="AlphaFoldDB" id="A0A5A7U2Z6"/>
<dbReference type="Proteomes" id="UP000321947">
    <property type="component" value="Unassembled WGS sequence"/>
</dbReference>
<evidence type="ECO:0000313" key="2">
    <source>
        <dbReference type="EMBL" id="TYK15972.1"/>
    </source>
</evidence>
<evidence type="ECO:0000313" key="3">
    <source>
        <dbReference type="Proteomes" id="UP000321393"/>
    </source>
</evidence>
<protein>
    <submittedName>
        <fullName evidence="1">UBN2_3 domain-containing protein</fullName>
    </submittedName>
</protein>
<accession>A0A5A7U2Z6</accession>
<comment type="caution">
    <text evidence="1">The sequence shown here is derived from an EMBL/GenBank/DDBJ whole genome shotgun (WGS) entry which is preliminary data.</text>
</comment>
<reference evidence="3 4" key="1">
    <citation type="submission" date="2019-08" db="EMBL/GenBank/DDBJ databases">
        <title>Draft genome sequences of two oriental melons (Cucumis melo L. var makuwa).</title>
        <authorList>
            <person name="Kwon S.-Y."/>
        </authorList>
    </citation>
    <scope>NUCLEOTIDE SEQUENCE [LARGE SCALE GENOMIC DNA]</scope>
    <source>
        <strain evidence="4">cv. Chang Bougi</strain>
        <strain evidence="3">cv. SW 3</strain>
        <tissue evidence="1">Leaf</tissue>
    </source>
</reference>
<dbReference type="EMBL" id="SSTD01008434">
    <property type="protein sequence ID" value="TYK15972.1"/>
    <property type="molecule type" value="Genomic_DNA"/>
</dbReference>
<gene>
    <name evidence="2" type="ORF">E5676_scaffold94G00960</name>
    <name evidence="1" type="ORF">E6C27_scaffold163G00710</name>
</gene>
<dbReference type="EMBL" id="SSTE01012141">
    <property type="protein sequence ID" value="KAA0049614.1"/>
    <property type="molecule type" value="Genomic_DNA"/>
</dbReference>